<accession>A0ABT7AQM3</accession>
<name>A0ABT7AQM3_9CYAN</name>
<evidence type="ECO:0000313" key="3">
    <source>
        <dbReference type="Proteomes" id="UP001235303"/>
    </source>
</evidence>
<proteinExistence type="predicted"/>
<dbReference type="EMBL" id="JAQOSP010000049">
    <property type="protein sequence ID" value="MDJ1169201.1"/>
    <property type="molecule type" value="Genomic_DNA"/>
</dbReference>
<evidence type="ECO:0008006" key="4">
    <source>
        <dbReference type="Google" id="ProtNLM"/>
    </source>
</evidence>
<gene>
    <name evidence="2" type="ORF">PMG71_07170</name>
</gene>
<reference evidence="2 3" key="1">
    <citation type="submission" date="2023-01" db="EMBL/GenBank/DDBJ databases">
        <title>Novel diversity within Roseofilum (Cyanobacteria; Desertifilaceae) from marine benthic mats with descriptions of four novel species.</title>
        <authorList>
            <person name="Wang Y."/>
            <person name="Berthold D.E."/>
            <person name="Hu J."/>
            <person name="Lefler F.W."/>
            <person name="Laughinghouse H.D. IV."/>
        </authorList>
    </citation>
    <scope>NUCLEOTIDE SEQUENCE [LARGE SCALE GENOMIC DNA]</scope>
    <source>
        <strain evidence="2 3">BLCC-M154</strain>
    </source>
</reference>
<protein>
    <recommendedName>
        <fullName evidence="4">Tyr recombinase domain-containing protein</fullName>
    </recommendedName>
</protein>
<feature type="coiled-coil region" evidence="1">
    <location>
        <begin position="163"/>
        <end position="197"/>
    </location>
</feature>
<evidence type="ECO:0000256" key="1">
    <source>
        <dbReference type="SAM" id="Coils"/>
    </source>
</evidence>
<comment type="caution">
    <text evidence="2">The sequence shown here is derived from an EMBL/GenBank/DDBJ whole genome shotgun (WGS) entry which is preliminary data.</text>
</comment>
<evidence type="ECO:0000313" key="2">
    <source>
        <dbReference type="EMBL" id="MDJ1169201.1"/>
    </source>
</evidence>
<keyword evidence="3" id="KW-1185">Reference proteome</keyword>
<keyword evidence="1" id="KW-0175">Coiled coil</keyword>
<organism evidence="2 3">
    <name type="scientific">Roseofilum acuticapitatum BLCC-M154</name>
    <dbReference type="NCBI Taxonomy" id="3022444"/>
    <lineage>
        <taxon>Bacteria</taxon>
        <taxon>Bacillati</taxon>
        <taxon>Cyanobacteriota</taxon>
        <taxon>Cyanophyceae</taxon>
        <taxon>Desertifilales</taxon>
        <taxon>Desertifilaceae</taxon>
        <taxon>Roseofilum</taxon>
        <taxon>Roseofilum acuticapitatum</taxon>
    </lineage>
</organism>
<feature type="non-terminal residue" evidence="2">
    <location>
        <position position="1"/>
    </location>
</feature>
<dbReference type="Proteomes" id="UP001235303">
    <property type="component" value="Unassembled WGS sequence"/>
</dbReference>
<sequence length="209" mass="23443">TLGKRVVKALHDPTNTENIVIIGDGFWVTDTSGERHYITVKTADRVCRPMVHPSYPDLIELLGVKNPEVKMPECIPDSSGNPESIKDIYLNRMRRRLGDYIKQVKGGGFTQTHALRHLANHHGKLSGLTRDQRALSLGHSGDMNDKYDGHLTPEAEIDFLMSSISKESEIAELKAQLQHAQETILFLKKENARLREQLGGNDDIPRIGE</sequence>